<comment type="caution">
    <text evidence="1">The sequence shown here is derived from an EMBL/GenBank/DDBJ whole genome shotgun (WGS) entry which is preliminary data.</text>
</comment>
<proteinExistence type="predicted"/>
<keyword evidence="2" id="KW-1185">Reference proteome</keyword>
<reference evidence="1 2" key="1">
    <citation type="submission" date="2019-03" db="EMBL/GenBank/DDBJ databases">
        <title>Genomic Encyclopedia of Type Strains, Phase IV (KMG-IV): sequencing the most valuable type-strain genomes for metagenomic binning, comparative biology and taxonomic classification.</title>
        <authorList>
            <person name="Goeker M."/>
        </authorList>
    </citation>
    <scope>NUCLEOTIDE SEQUENCE [LARGE SCALE GENOMIC DNA]</scope>
    <source>
        <strain evidence="1 2">DSM 23344</strain>
    </source>
</reference>
<dbReference type="Proteomes" id="UP000294980">
    <property type="component" value="Unassembled WGS sequence"/>
</dbReference>
<organism evidence="1 2">
    <name type="scientific">Chromatocurvus halotolerans</name>
    <dbReference type="NCBI Taxonomy" id="1132028"/>
    <lineage>
        <taxon>Bacteria</taxon>
        <taxon>Pseudomonadati</taxon>
        <taxon>Pseudomonadota</taxon>
        <taxon>Gammaproteobacteria</taxon>
        <taxon>Cellvibrionales</taxon>
        <taxon>Halieaceae</taxon>
        <taxon>Chromatocurvus</taxon>
    </lineage>
</organism>
<dbReference type="OrthoDB" id="5712323at2"/>
<evidence type="ECO:0000313" key="1">
    <source>
        <dbReference type="EMBL" id="TCO69875.1"/>
    </source>
</evidence>
<gene>
    <name evidence="1" type="ORF">EV688_1298</name>
</gene>
<dbReference type="AlphaFoldDB" id="A0A4R2KT62"/>
<evidence type="ECO:0000313" key="2">
    <source>
        <dbReference type="Proteomes" id="UP000294980"/>
    </source>
</evidence>
<name>A0A4R2KT62_9GAMM</name>
<accession>A0A4R2KT62</accession>
<protein>
    <submittedName>
        <fullName evidence="1">Uncharacterized protein</fullName>
    </submittedName>
</protein>
<dbReference type="EMBL" id="SLWX01000029">
    <property type="protein sequence ID" value="TCO69875.1"/>
    <property type="molecule type" value="Genomic_DNA"/>
</dbReference>
<dbReference type="RefSeq" id="WP_117319684.1">
    <property type="nucleotide sequence ID" value="NZ_QQSW01000035.1"/>
</dbReference>
<sequence>MADDLSISYSLGSETPPEHAAEELVAFADCELIGLNPQMMLVINRQNGKQQVLAPQVVEGLTTCTTFRSIAEHAKHLAETRPELKGQEAMARQVLEQLSDAGMLLRASTISERLNQPVEKTPAAPTRAFIITCDRPEAVQRLLSSLLRAGNLTRQDALFLVDDSRDPANREANREAVATFNLTSARDMYYVGADAQAALMQGLIAANPEHEAGIRFLIDPAQWTGRKTYGRARTLALLLSVGYRAIVMDDDILCQAILPPVREEGIGISGGGRKAAFFPDKDTLMHSGQPADFDPLTGHAVALGRSLSEAIQALNGGPLDTSQLQRCNAAMTNVLSADSPILVTQCGSWGDPGTGSAHWALSLDEDSVDRLVTAPHGMAEALENRLAWLGSSRHNIMKMAFMSQMTGLDNSALLPPYFPVFRGEDLLFGAMVEAMHHRAAIIEYGWAVPHLPLESRRDRGLREPIAGAGGVSLFARYLTERIDYKDATNPAQRLRHLAADARRVANRSNDDLLLDYRTELARGHADQLRALNQQFQRSRDLPSNNWQGYLQRGMEEMQQVLVNPRSPTQLKGIAEGTSEAEVLARFRELARGWADALDGWVAVREASVTVVRELVDDGVMAA</sequence>